<evidence type="ECO:0000313" key="3">
    <source>
        <dbReference type="Proteomes" id="UP000799438"/>
    </source>
</evidence>
<dbReference type="Proteomes" id="UP000799438">
    <property type="component" value="Unassembled WGS sequence"/>
</dbReference>
<keyword evidence="3" id="KW-1185">Reference proteome</keyword>
<name>A0A6A6B0S7_9PEZI</name>
<sequence length="478" mass="53294">MARPPVTAPHGFRADIGKRLTAQLHEAATRRDLSPTSRRALNRVANSLRRQRRGREVANQPANVQPTVTQHALVADQIAEPTDNQSTGDQFIGDQSIDEQFTDEQPTGDQSNDDQSSDEQPTVTQHAPTADQFIVTEHDETNEQGVLDQQPDDGQQPIDDEQDETSATVPSSTKRRFPPNLPYNQCCDDTQKERDRSIKGVREDWDILPSVQNILECLDLDMRPLVDPTPGRVSSHSKRSVLEVGNRTNIQEKPARDVSSQFLSSLRRFAGLTLQKRLYGVAILRDQQYQRQRPVSPSSWKNVMELLHCDILAAIDHEELLQSKGEGALAVVPTISASDVAALSDAAEKDLLLEARLILETNAAFFADNSTTLSLEDVLHVESVDDLDLKALRATVFEARQNESTARNGLMQSVGHLKNLQQRDISSPAIDDALSKIGASLNLARRLSLRRYYLQRFYKFKKVQHNSTNATITALFAP</sequence>
<feature type="compositionally biased region" description="Low complexity" evidence="1">
    <location>
        <begin position="145"/>
        <end position="157"/>
    </location>
</feature>
<dbReference type="GeneID" id="54300137"/>
<organism evidence="2 3">
    <name type="scientific">Aplosporella prunicola CBS 121167</name>
    <dbReference type="NCBI Taxonomy" id="1176127"/>
    <lineage>
        <taxon>Eukaryota</taxon>
        <taxon>Fungi</taxon>
        <taxon>Dikarya</taxon>
        <taxon>Ascomycota</taxon>
        <taxon>Pezizomycotina</taxon>
        <taxon>Dothideomycetes</taxon>
        <taxon>Dothideomycetes incertae sedis</taxon>
        <taxon>Botryosphaeriales</taxon>
        <taxon>Aplosporellaceae</taxon>
        <taxon>Aplosporella</taxon>
    </lineage>
</organism>
<feature type="region of interest" description="Disordered" evidence="1">
    <location>
        <begin position="101"/>
        <end position="127"/>
    </location>
</feature>
<proteinExistence type="predicted"/>
<evidence type="ECO:0000313" key="2">
    <source>
        <dbReference type="EMBL" id="KAF2136331.1"/>
    </source>
</evidence>
<protein>
    <submittedName>
        <fullName evidence="2">Uncharacterized protein</fullName>
    </submittedName>
</protein>
<evidence type="ECO:0000256" key="1">
    <source>
        <dbReference type="SAM" id="MobiDB-lite"/>
    </source>
</evidence>
<feature type="region of interest" description="Disordered" evidence="1">
    <location>
        <begin position="27"/>
        <end position="68"/>
    </location>
</feature>
<reference evidence="2" key="1">
    <citation type="journal article" date="2020" name="Stud. Mycol.">
        <title>101 Dothideomycetes genomes: a test case for predicting lifestyles and emergence of pathogens.</title>
        <authorList>
            <person name="Haridas S."/>
            <person name="Albert R."/>
            <person name="Binder M."/>
            <person name="Bloem J."/>
            <person name="Labutti K."/>
            <person name="Salamov A."/>
            <person name="Andreopoulos B."/>
            <person name="Baker S."/>
            <person name="Barry K."/>
            <person name="Bills G."/>
            <person name="Bluhm B."/>
            <person name="Cannon C."/>
            <person name="Castanera R."/>
            <person name="Culley D."/>
            <person name="Daum C."/>
            <person name="Ezra D."/>
            <person name="Gonzalez J."/>
            <person name="Henrissat B."/>
            <person name="Kuo A."/>
            <person name="Liang C."/>
            <person name="Lipzen A."/>
            <person name="Lutzoni F."/>
            <person name="Magnuson J."/>
            <person name="Mondo S."/>
            <person name="Nolan M."/>
            <person name="Ohm R."/>
            <person name="Pangilinan J."/>
            <person name="Park H.-J."/>
            <person name="Ramirez L."/>
            <person name="Alfaro M."/>
            <person name="Sun H."/>
            <person name="Tritt A."/>
            <person name="Yoshinaga Y."/>
            <person name="Zwiers L.-H."/>
            <person name="Turgeon B."/>
            <person name="Goodwin S."/>
            <person name="Spatafora J."/>
            <person name="Crous P."/>
            <person name="Grigoriev I."/>
        </authorList>
    </citation>
    <scope>NUCLEOTIDE SEQUENCE</scope>
    <source>
        <strain evidence="2">CBS 121167</strain>
    </source>
</reference>
<accession>A0A6A6B0S7</accession>
<dbReference type="RefSeq" id="XP_033392049.1">
    <property type="nucleotide sequence ID" value="XM_033542640.1"/>
</dbReference>
<gene>
    <name evidence="2" type="ORF">K452DRAFT_302824</name>
</gene>
<dbReference type="AlphaFoldDB" id="A0A6A6B0S7"/>
<dbReference type="EMBL" id="ML995524">
    <property type="protein sequence ID" value="KAF2136331.1"/>
    <property type="molecule type" value="Genomic_DNA"/>
</dbReference>
<feature type="region of interest" description="Disordered" evidence="1">
    <location>
        <begin position="145"/>
        <end position="190"/>
    </location>
</feature>